<sequence>MTYDERVEAVTQQLAEVGIINPCTVNLNLTAPRLYEHITNRNEALVARGGPVVVETGIYTGRSAKDKFIVEEPSSQADVDWGAINRPVSEENYVKLRARMMAFMQSRELFVQDVRVGADPQYTRRVRVVNVLAWQNLFARNLFISSDVKQTEVTTPDFTVICCPTFKAVPEIDGTNSEAFIYLHPGEREIIIGGTAYAGEMKKSIFSVMNYLLPKQGVFPMHCSANIGNRGDVAVFFGLSGTGKTTLSTDPKRRMIGDDEHGWSQTGVFNFEGGCYAKTIKLRRENEPEIWNCTRKFGTVLENVVIDEENRDIDLDDDSKTENTRAAYPLTSLSNIEPSGMGGHPNHVILLTADAFGVLPPVARLSPEQAMYHFLSGYTAKLAGTERGIKEPQATFSSCFGAPFMVHHPTVYADMLGKRLEETGAKCWLVNTGWTGGAYGEGFRMPIKETRAIIDRIIAGDLDIIDTREDSIFGLNVPVHVAGVDDKFLTPRNTWKDQDAFDAKAKDLANQFKTNFAQFDGRVADKIKSAGPKI</sequence>
<feature type="binding site" evidence="10">
    <location>
        <position position="287"/>
    </location>
    <ligand>
        <name>ATP</name>
        <dbReference type="ChEBI" id="CHEBI:30616"/>
    </ligand>
</feature>
<dbReference type="GO" id="GO:0004612">
    <property type="term" value="F:phosphoenolpyruvate carboxykinase (ATP) activity"/>
    <property type="evidence" value="ECO:0007669"/>
    <property type="project" value="UniProtKB-UniRule"/>
</dbReference>
<dbReference type="AlphaFoldDB" id="A0A1S7LJV1"/>
<feature type="binding site" evidence="10">
    <location>
        <position position="259"/>
    </location>
    <ligand>
        <name>Mn(2+)</name>
        <dbReference type="ChEBI" id="CHEBI:29035"/>
    </ligand>
</feature>
<dbReference type="PANTHER" id="PTHR30031">
    <property type="entry name" value="PHOSPHOENOLPYRUVATE CARBOXYKINASE ATP"/>
    <property type="match status" value="1"/>
</dbReference>
<evidence type="ECO:0000256" key="3">
    <source>
        <dbReference type="ARBA" id="ARBA00012363"/>
    </source>
</evidence>
<evidence type="ECO:0000256" key="2">
    <source>
        <dbReference type="ARBA" id="ARBA00006052"/>
    </source>
</evidence>
<dbReference type="HAMAP" id="MF_00453">
    <property type="entry name" value="PEPCK_ATP"/>
    <property type="match status" value="1"/>
</dbReference>
<keyword evidence="11" id="KW-0418">Kinase</keyword>
<feature type="binding site" evidence="10">
    <location>
        <position position="62"/>
    </location>
    <ligand>
        <name>substrate</name>
    </ligand>
</feature>
<organism evidence="11">
    <name type="scientific">Magnetococcus massalia (strain MO-1)</name>
    <dbReference type="NCBI Taxonomy" id="451514"/>
    <lineage>
        <taxon>Bacteria</taxon>
        <taxon>Pseudomonadati</taxon>
        <taxon>Pseudomonadota</taxon>
        <taxon>Magnetococcia</taxon>
        <taxon>Magnetococcales</taxon>
        <taxon>Magnetococcaceae</taxon>
        <taxon>Magnetococcus</taxon>
    </lineage>
</organism>
<dbReference type="InterPro" id="IPR008210">
    <property type="entry name" value="PEP_carboxykinase_N"/>
</dbReference>
<evidence type="ECO:0000256" key="6">
    <source>
        <dbReference type="ARBA" id="ARBA00022793"/>
    </source>
</evidence>
<dbReference type="Gene3D" id="2.170.8.10">
    <property type="entry name" value="Phosphoenolpyruvate Carboxykinase, domain 2"/>
    <property type="match status" value="1"/>
</dbReference>
<keyword evidence="8 10" id="KW-0456">Lyase</keyword>
<feature type="binding site" evidence="10">
    <location>
        <position position="325"/>
    </location>
    <ligand>
        <name>ATP</name>
        <dbReference type="ChEBI" id="CHEBI:30616"/>
    </ligand>
</feature>
<keyword evidence="10" id="KW-0963">Cytoplasm</keyword>
<dbReference type="NCBIfam" id="NF006820">
    <property type="entry name" value="PRK09344.1-2"/>
    <property type="match status" value="1"/>
</dbReference>
<evidence type="ECO:0000256" key="5">
    <source>
        <dbReference type="ARBA" id="ARBA00022741"/>
    </source>
</evidence>
<protein>
    <recommendedName>
        <fullName evidence="3 10">Phosphoenolpyruvate carboxykinase (ATP)</fullName>
        <shortName evidence="10">PCK</shortName>
        <shortName evidence="10">PEP carboxykinase</shortName>
        <shortName evidence="10">PEPCK</shortName>
        <ecNumber evidence="3 10">4.1.1.49</ecNumber>
    </recommendedName>
</protein>
<feature type="binding site" evidence="10">
    <location>
        <position position="222"/>
    </location>
    <ligand>
        <name>ATP</name>
        <dbReference type="ChEBI" id="CHEBI:30616"/>
    </ligand>
</feature>
<dbReference type="EC" id="4.1.1.49" evidence="3 10"/>
<dbReference type="CDD" id="cd00484">
    <property type="entry name" value="PEPCK_ATP"/>
    <property type="match status" value="1"/>
</dbReference>
<keyword evidence="4 10" id="KW-0312">Gluconeogenesis</keyword>
<keyword evidence="11" id="KW-0808">Transferase</keyword>
<dbReference type="SUPFAM" id="SSF53795">
    <property type="entry name" value="PEP carboxykinase-like"/>
    <property type="match status" value="1"/>
</dbReference>
<comment type="similarity">
    <text evidence="2 10">Belongs to the phosphoenolpyruvate carboxykinase (ATP) family.</text>
</comment>
<dbReference type="EMBL" id="LO017727">
    <property type="protein sequence ID" value="CRH07175.1"/>
    <property type="molecule type" value="Genomic_DNA"/>
</dbReference>
<comment type="caution">
    <text evidence="10">Lacks conserved residue(s) required for the propagation of feature annotation.</text>
</comment>
<evidence type="ECO:0000256" key="8">
    <source>
        <dbReference type="ARBA" id="ARBA00023239"/>
    </source>
</evidence>
<dbReference type="Pfam" id="PF01293">
    <property type="entry name" value="PEPCK_ATP"/>
    <property type="match status" value="1"/>
</dbReference>
<comment type="subcellular location">
    <subcellularLocation>
        <location evidence="10">Cytoplasm</location>
    </subcellularLocation>
</comment>
<feature type="binding site" evidence="10">
    <location>
        <position position="203"/>
    </location>
    <ligand>
        <name>ATP</name>
        <dbReference type="ChEBI" id="CHEBI:30616"/>
    </ligand>
</feature>
<comment type="pathway">
    <text evidence="1 10">Carbohydrate biosynthesis; gluconeogenesis.</text>
</comment>
<gene>
    <name evidence="10 11" type="primary">pckA</name>
    <name evidence="11" type="ORF">MAGMO_3029</name>
</gene>
<keyword evidence="10" id="KW-0479">Metal-binding</keyword>
<feature type="binding site" evidence="10">
    <location>
        <position position="203"/>
    </location>
    <ligand>
        <name>Mn(2+)</name>
        <dbReference type="ChEBI" id="CHEBI:29035"/>
    </ligand>
</feature>
<dbReference type="GO" id="GO:0006094">
    <property type="term" value="P:gluconeogenesis"/>
    <property type="evidence" value="ECO:0007669"/>
    <property type="project" value="UniProtKB-UniRule"/>
</dbReference>
<evidence type="ECO:0000256" key="10">
    <source>
        <dbReference type="HAMAP-Rule" id="MF_00453"/>
    </source>
</evidence>
<dbReference type="GO" id="GO:0005524">
    <property type="term" value="F:ATP binding"/>
    <property type="evidence" value="ECO:0007669"/>
    <property type="project" value="UniProtKB-UniRule"/>
</dbReference>
<feature type="binding site" evidence="10">
    <location>
        <position position="197"/>
    </location>
    <ligand>
        <name>substrate</name>
    </ligand>
</feature>
<dbReference type="InterPro" id="IPR013035">
    <property type="entry name" value="PEP_carboxykinase_C"/>
</dbReference>
<dbReference type="GO" id="GO:0046872">
    <property type="term" value="F:metal ion binding"/>
    <property type="evidence" value="ECO:0007669"/>
    <property type="project" value="UniProtKB-KW"/>
</dbReference>
<dbReference type="NCBIfam" id="TIGR00224">
    <property type="entry name" value="pckA"/>
    <property type="match status" value="1"/>
</dbReference>
<evidence type="ECO:0000256" key="1">
    <source>
        <dbReference type="ARBA" id="ARBA00004742"/>
    </source>
</evidence>
<evidence type="ECO:0000256" key="7">
    <source>
        <dbReference type="ARBA" id="ARBA00022840"/>
    </source>
</evidence>
<dbReference type="SUPFAM" id="SSF68923">
    <property type="entry name" value="PEP carboxykinase N-terminal domain"/>
    <property type="match status" value="1"/>
</dbReference>
<feature type="binding site" evidence="10">
    <location>
        <position position="203"/>
    </location>
    <ligand>
        <name>substrate</name>
    </ligand>
</feature>
<dbReference type="PIRSF" id="PIRSF006294">
    <property type="entry name" value="PEP_crbxkin"/>
    <property type="match status" value="1"/>
</dbReference>
<accession>A0A1S7LJV1</accession>
<dbReference type="GO" id="GO:0005829">
    <property type="term" value="C:cytosol"/>
    <property type="evidence" value="ECO:0007669"/>
    <property type="project" value="TreeGrafter"/>
</dbReference>
<keyword evidence="7 10" id="KW-0067">ATP-binding</keyword>
<feature type="binding site" evidence="10">
    <location>
        <position position="325"/>
    </location>
    <ligand>
        <name>substrate</name>
    </ligand>
</feature>
<dbReference type="NCBIfam" id="NF006821">
    <property type="entry name" value="PRK09344.1-3"/>
    <property type="match status" value="1"/>
</dbReference>
<keyword evidence="10" id="KW-0464">Manganese</keyword>
<evidence type="ECO:0000256" key="4">
    <source>
        <dbReference type="ARBA" id="ARBA00022432"/>
    </source>
</evidence>
<dbReference type="Gene3D" id="3.40.449.10">
    <property type="entry name" value="Phosphoenolpyruvate Carboxykinase, domain 1"/>
    <property type="match status" value="1"/>
</dbReference>
<comment type="cofactor">
    <cofactor evidence="10">
        <name>Mn(2+)</name>
        <dbReference type="ChEBI" id="CHEBI:29035"/>
    </cofactor>
    <text evidence="10">Binds 1 Mn(2+) ion per subunit.</text>
</comment>
<dbReference type="InterPro" id="IPR001272">
    <property type="entry name" value="PEP_carboxykinase_ATP"/>
</dbReference>
<dbReference type="GO" id="GO:0016301">
    <property type="term" value="F:kinase activity"/>
    <property type="evidence" value="ECO:0007669"/>
    <property type="project" value="UniProtKB-KW"/>
</dbReference>
<dbReference type="PANTHER" id="PTHR30031:SF0">
    <property type="entry name" value="PHOSPHOENOLPYRUVATE CARBOXYKINASE (ATP)"/>
    <property type="match status" value="1"/>
</dbReference>
<feature type="binding site" evidence="10">
    <location>
        <position position="450"/>
    </location>
    <ligand>
        <name>ATP</name>
        <dbReference type="ChEBI" id="CHEBI:30616"/>
    </ligand>
</feature>
<dbReference type="Gene3D" id="3.90.228.20">
    <property type="match status" value="1"/>
</dbReference>
<keyword evidence="5 10" id="KW-0547">Nucleotide-binding</keyword>
<reference evidence="11" key="1">
    <citation type="submission" date="2015-04" db="EMBL/GenBank/DDBJ databases">
        <authorList>
            <person name="Syromyatnikov M.Y."/>
            <person name="Popov V.N."/>
        </authorList>
    </citation>
    <scope>NUCLEOTIDE SEQUENCE</scope>
    <source>
        <strain evidence="11">MO-1</strain>
    </source>
</reference>
<evidence type="ECO:0000256" key="9">
    <source>
        <dbReference type="ARBA" id="ARBA00047371"/>
    </source>
</evidence>
<feature type="binding site" evidence="10">
    <location>
        <position position="222"/>
    </location>
    <ligand>
        <name>Mn(2+)</name>
        <dbReference type="ChEBI" id="CHEBI:29035"/>
    </ligand>
</feature>
<keyword evidence="11" id="KW-0670">Pyruvate</keyword>
<keyword evidence="6 10" id="KW-0210">Decarboxylase</keyword>
<feature type="binding site" evidence="10">
    <location>
        <begin position="238"/>
        <end position="246"/>
    </location>
    <ligand>
        <name>ATP</name>
        <dbReference type="ChEBI" id="CHEBI:30616"/>
    </ligand>
</feature>
<comment type="function">
    <text evidence="10">Involved in the gluconeogenesis. Catalyzes the conversion of oxaloacetate (OAA) to phosphoenolpyruvate (PEP) through direct phosphoryl transfer between the nucleoside triphosphate and OAA.</text>
</comment>
<comment type="catalytic activity">
    <reaction evidence="9 10">
        <text>oxaloacetate + ATP = phosphoenolpyruvate + ADP + CO2</text>
        <dbReference type="Rhea" id="RHEA:18617"/>
        <dbReference type="ChEBI" id="CHEBI:16452"/>
        <dbReference type="ChEBI" id="CHEBI:16526"/>
        <dbReference type="ChEBI" id="CHEBI:30616"/>
        <dbReference type="ChEBI" id="CHEBI:58702"/>
        <dbReference type="ChEBI" id="CHEBI:456216"/>
        <dbReference type="EC" id="4.1.1.49"/>
    </reaction>
</comment>
<evidence type="ECO:0000313" key="11">
    <source>
        <dbReference type="EMBL" id="CRH07175.1"/>
    </source>
</evidence>
<dbReference type="UniPathway" id="UPA00138"/>
<name>A0A1S7LJV1_MAGMO</name>
<proteinExistence type="inferred from homology"/>